<gene>
    <name evidence="1" type="ORF">HTZ77_35320</name>
</gene>
<evidence type="ECO:0000313" key="1">
    <source>
        <dbReference type="EMBL" id="NUW36641.1"/>
    </source>
</evidence>
<dbReference type="EMBL" id="JABWGN010000016">
    <property type="protein sequence ID" value="NUW36641.1"/>
    <property type="molecule type" value="Genomic_DNA"/>
</dbReference>
<dbReference type="AlphaFoldDB" id="A0A7Y6IEG6"/>
<reference evidence="1 2" key="1">
    <citation type="submission" date="2020-06" db="EMBL/GenBank/DDBJ databases">
        <title>Nonomuraea sp. SMC257, a novel actinomycete isolated from soil.</title>
        <authorList>
            <person name="Chanama M."/>
        </authorList>
    </citation>
    <scope>NUCLEOTIDE SEQUENCE [LARGE SCALE GENOMIC DNA]</scope>
    <source>
        <strain evidence="1 2">SMC257</strain>
    </source>
</reference>
<proteinExistence type="predicted"/>
<organism evidence="1 2">
    <name type="scientific">Nonomuraea montanisoli</name>
    <dbReference type="NCBI Taxonomy" id="2741721"/>
    <lineage>
        <taxon>Bacteria</taxon>
        <taxon>Bacillati</taxon>
        <taxon>Actinomycetota</taxon>
        <taxon>Actinomycetes</taxon>
        <taxon>Streptosporangiales</taxon>
        <taxon>Streptosporangiaceae</taxon>
        <taxon>Nonomuraea</taxon>
    </lineage>
</organism>
<dbReference type="Proteomes" id="UP000586042">
    <property type="component" value="Unassembled WGS sequence"/>
</dbReference>
<evidence type="ECO:0000313" key="2">
    <source>
        <dbReference type="Proteomes" id="UP000586042"/>
    </source>
</evidence>
<accession>A0A7Y6IEG6</accession>
<name>A0A7Y6IEG6_9ACTN</name>
<sequence>MTLTELLEKYGDKREFMPLYVGVAAWRRHRLTSVEHQAGGRCSVVGFDCADLDEKLARQPRVGEVLSA</sequence>
<protein>
    <submittedName>
        <fullName evidence="1">Uncharacterized protein</fullName>
    </submittedName>
</protein>
<dbReference type="RefSeq" id="WP_175594092.1">
    <property type="nucleotide sequence ID" value="NZ_JABWGN010000016.1"/>
</dbReference>
<keyword evidence="2" id="KW-1185">Reference proteome</keyword>
<comment type="caution">
    <text evidence="1">The sequence shown here is derived from an EMBL/GenBank/DDBJ whole genome shotgun (WGS) entry which is preliminary data.</text>
</comment>